<dbReference type="GO" id="GO:0005886">
    <property type="term" value="C:plasma membrane"/>
    <property type="evidence" value="ECO:0007669"/>
    <property type="project" value="UniProtKB-SubCell"/>
</dbReference>
<evidence type="ECO:0000313" key="7">
    <source>
        <dbReference type="EMBL" id="SDZ96446.1"/>
    </source>
</evidence>
<dbReference type="InterPro" id="IPR050833">
    <property type="entry name" value="Poly_Biosynth_Transport"/>
</dbReference>
<gene>
    <name evidence="7" type="ORF">SAMN05421540_102305</name>
</gene>
<feature type="transmembrane region" description="Helical" evidence="6">
    <location>
        <begin position="345"/>
        <end position="366"/>
    </location>
</feature>
<feature type="transmembrane region" description="Helical" evidence="6">
    <location>
        <begin position="197"/>
        <end position="217"/>
    </location>
</feature>
<evidence type="ECO:0000256" key="3">
    <source>
        <dbReference type="ARBA" id="ARBA00022692"/>
    </source>
</evidence>
<dbReference type="AlphaFoldDB" id="A0A1H3XAM9"/>
<evidence type="ECO:0000256" key="5">
    <source>
        <dbReference type="ARBA" id="ARBA00023136"/>
    </source>
</evidence>
<evidence type="ECO:0000256" key="6">
    <source>
        <dbReference type="SAM" id="Phobius"/>
    </source>
</evidence>
<dbReference type="CDD" id="cd13125">
    <property type="entry name" value="MATE_like_10"/>
    <property type="match status" value="1"/>
</dbReference>
<keyword evidence="4 6" id="KW-1133">Transmembrane helix</keyword>
<sequence length="408" mass="47008">MALITSKLSAIYLGPSGLTMLGNLRNGLAIFQKFSTAGVENAVVKYGVETKNDHRQRKEFQTTLFFYVSVFCLLTALSCLFFANALSNYIFDESTYVIHLRILGLILPLHVANIFLLALMRAHAYFNRVIKINSISYLVNLLLFSALIYFYGLSGALFAIITLPSILFFVTLGFAYRSELVFVSFSKEFISSQMMKSFGEFSIMTLISGVSFPIAYLSIRQLLSHELSIQEAGYWEAIFRISNLYLMFVISLMNLILLPKLAEAKNISQFREIVFGFYKNILPLFFGGLILVYILKEWIIRLVLTEEFLPVEDLFLWQMIGDVFRVLALVMVYQFHAKKMFWHYILTDLFLAASLYFSTYFLIDLYELKSVVIGHAFTYFIYFLIILFIFRKPILIPVVKPTQEDSTI</sequence>
<proteinExistence type="predicted"/>
<dbReference type="PANTHER" id="PTHR30250:SF30">
    <property type="entry name" value="LIPID III FLIPPASE"/>
    <property type="match status" value="1"/>
</dbReference>
<feature type="transmembrane region" description="Helical" evidence="6">
    <location>
        <begin position="98"/>
        <end position="120"/>
    </location>
</feature>
<name>A0A1H3XAM9_9FLAO</name>
<comment type="subcellular location">
    <subcellularLocation>
        <location evidence="1">Cell membrane</location>
        <topology evidence="1">Multi-pass membrane protein</topology>
    </subcellularLocation>
</comment>
<feature type="transmembrane region" description="Helical" evidence="6">
    <location>
        <begin position="64"/>
        <end position="86"/>
    </location>
</feature>
<dbReference type="Proteomes" id="UP000198820">
    <property type="component" value="Unassembled WGS sequence"/>
</dbReference>
<protein>
    <submittedName>
        <fullName evidence="7">Polysaccharide transporter, PST family</fullName>
    </submittedName>
</protein>
<feature type="transmembrane region" description="Helical" evidence="6">
    <location>
        <begin position="132"/>
        <end position="151"/>
    </location>
</feature>
<feature type="transmembrane region" description="Helical" evidence="6">
    <location>
        <begin position="157"/>
        <end position="176"/>
    </location>
</feature>
<keyword evidence="3 6" id="KW-0812">Transmembrane</keyword>
<evidence type="ECO:0000256" key="4">
    <source>
        <dbReference type="ARBA" id="ARBA00022989"/>
    </source>
</evidence>
<feature type="transmembrane region" description="Helical" evidence="6">
    <location>
        <begin position="277"/>
        <end position="295"/>
    </location>
</feature>
<dbReference type="Pfam" id="PF01943">
    <property type="entry name" value="Polysacc_synt"/>
    <property type="match status" value="1"/>
</dbReference>
<keyword evidence="5 6" id="KW-0472">Membrane</keyword>
<organism evidence="7 8">
    <name type="scientific">Psychroflexus halocasei</name>
    <dbReference type="NCBI Taxonomy" id="908615"/>
    <lineage>
        <taxon>Bacteria</taxon>
        <taxon>Pseudomonadati</taxon>
        <taxon>Bacteroidota</taxon>
        <taxon>Flavobacteriia</taxon>
        <taxon>Flavobacteriales</taxon>
        <taxon>Flavobacteriaceae</taxon>
        <taxon>Psychroflexus</taxon>
    </lineage>
</organism>
<evidence type="ECO:0000313" key="8">
    <source>
        <dbReference type="Proteomes" id="UP000198820"/>
    </source>
</evidence>
<reference evidence="7 8" key="1">
    <citation type="submission" date="2016-10" db="EMBL/GenBank/DDBJ databases">
        <authorList>
            <person name="de Groot N.N."/>
        </authorList>
    </citation>
    <scope>NUCLEOTIDE SEQUENCE [LARGE SCALE GENOMIC DNA]</scope>
    <source>
        <strain evidence="7 8">DSM 23581</strain>
    </source>
</reference>
<dbReference type="InterPro" id="IPR044550">
    <property type="entry name" value="WzxE"/>
</dbReference>
<feature type="transmembrane region" description="Helical" evidence="6">
    <location>
        <begin position="315"/>
        <end position="333"/>
    </location>
</feature>
<keyword evidence="2" id="KW-1003">Cell membrane</keyword>
<dbReference type="InterPro" id="IPR002797">
    <property type="entry name" value="Polysacc_synth"/>
</dbReference>
<dbReference type="EMBL" id="FNQF01000002">
    <property type="protein sequence ID" value="SDZ96446.1"/>
    <property type="molecule type" value="Genomic_DNA"/>
</dbReference>
<evidence type="ECO:0000256" key="2">
    <source>
        <dbReference type="ARBA" id="ARBA00022475"/>
    </source>
</evidence>
<keyword evidence="8" id="KW-1185">Reference proteome</keyword>
<feature type="transmembrane region" description="Helical" evidence="6">
    <location>
        <begin position="237"/>
        <end position="257"/>
    </location>
</feature>
<dbReference type="PANTHER" id="PTHR30250">
    <property type="entry name" value="PST FAMILY PREDICTED COLANIC ACID TRANSPORTER"/>
    <property type="match status" value="1"/>
</dbReference>
<evidence type="ECO:0000256" key="1">
    <source>
        <dbReference type="ARBA" id="ARBA00004651"/>
    </source>
</evidence>
<dbReference type="STRING" id="908615.SAMN05421540_102305"/>
<dbReference type="GO" id="GO:0009246">
    <property type="term" value="P:enterobacterial common antigen biosynthetic process"/>
    <property type="evidence" value="ECO:0007669"/>
    <property type="project" value="InterPro"/>
</dbReference>
<feature type="transmembrane region" description="Helical" evidence="6">
    <location>
        <begin position="372"/>
        <end position="390"/>
    </location>
</feature>
<accession>A0A1H3XAM9</accession>